<dbReference type="InterPro" id="IPR025370">
    <property type="entry name" value="SgrR_HTH_N"/>
</dbReference>
<proteinExistence type="inferred from homology"/>
<feature type="domain" description="Transcriptional regulator SgrR N-terminal HTH" evidence="8">
    <location>
        <begin position="5"/>
        <end position="118"/>
    </location>
</feature>
<dbReference type="eggNOG" id="COG4533">
    <property type="taxonomic scope" value="Bacteria"/>
</dbReference>
<dbReference type="Pfam" id="PF00496">
    <property type="entry name" value="SBP_bac_5"/>
    <property type="match status" value="1"/>
</dbReference>
<keyword evidence="2 6" id="KW-0805">Transcription regulation</keyword>
<dbReference type="GO" id="GO:0045893">
    <property type="term" value="P:positive regulation of DNA-templated transcription"/>
    <property type="evidence" value="ECO:0007669"/>
    <property type="project" value="UniProtKB-UniRule"/>
</dbReference>
<dbReference type="InterPro" id="IPR023767">
    <property type="entry name" value="Tscrpt_reg_SgrR"/>
</dbReference>
<keyword evidence="4 6" id="KW-0010">Activator</keyword>
<evidence type="ECO:0000313" key="9">
    <source>
        <dbReference type="EMBL" id="AIU74153.1"/>
    </source>
</evidence>
<reference evidence="9 10" key="1">
    <citation type="journal article" date="2014" name="Gut Pathog.">
        <title>Gene clusters of Hafnia alvei strain FB1 important in survival and pathogenesis: a draft genome perspective.</title>
        <authorList>
            <person name="Tan J.Y."/>
            <person name="Yin W.F."/>
            <person name="Chan K.G."/>
        </authorList>
    </citation>
    <scope>NUCLEOTIDE SEQUENCE [LARGE SCALE GENOMIC DNA]</scope>
    <source>
        <strain evidence="9 10">FB1</strain>
    </source>
</reference>
<keyword evidence="10" id="KW-1185">Reference proteome</keyword>
<dbReference type="RefSeq" id="WP_025800383.1">
    <property type="nucleotide sequence ID" value="NZ_CP009706.1"/>
</dbReference>
<dbReference type="OrthoDB" id="5894719at2"/>
<dbReference type="InterPro" id="IPR039424">
    <property type="entry name" value="SBP_5"/>
</dbReference>
<dbReference type="SUPFAM" id="SSF53850">
    <property type="entry name" value="Periplasmic binding protein-like II"/>
    <property type="match status" value="1"/>
</dbReference>
<dbReference type="SUPFAM" id="SSF46785">
    <property type="entry name" value="Winged helix' DNA-binding domain"/>
    <property type="match status" value="1"/>
</dbReference>
<protein>
    <recommendedName>
        <fullName evidence="6">HTH-type transcriptional regulator SgrR</fullName>
    </recommendedName>
</protein>
<dbReference type="HAMAP" id="MF_01449">
    <property type="entry name" value="HTH_type_SgrR"/>
    <property type="match status" value="1"/>
</dbReference>
<dbReference type="KEGG" id="hav:AT03_18300"/>
<comment type="caution">
    <text evidence="6">Lacks conserved residue(s) required for the propagation of feature annotation.</text>
</comment>
<dbReference type="InterPro" id="IPR036390">
    <property type="entry name" value="WH_DNA-bd_sf"/>
</dbReference>
<evidence type="ECO:0000256" key="5">
    <source>
        <dbReference type="ARBA" id="ARBA00023163"/>
    </source>
</evidence>
<accession>A0A097R5Z1</accession>
<organism evidence="9 10">
    <name type="scientific">Hafnia alvei FB1</name>
    <dbReference type="NCBI Taxonomy" id="1453496"/>
    <lineage>
        <taxon>Bacteria</taxon>
        <taxon>Pseudomonadati</taxon>
        <taxon>Pseudomonadota</taxon>
        <taxon>Gammaproteobacteria</taxon>
        <taxon>Enterobacterales</taxon>
        <taxon>Hafniaceae</taxon>
        <taxon>Hafnia</taxon>
    </lineage>
</organism>
<dbReference type="PANTHER" id="PTHR30290:SF72">
    <property type="entry name" value="HTH-TYPE TRANSCRIPTIONAL REGULATOR SGRR"/>
    <property type="match status" value="1"/>
</dbReference>
<evidence type="ECO:0000256" key="6">
    <source>
        <dbReference type="HAMAP-Rule" id="MF_01449"/>
    </source>
</evidence>
<dbReference type="EMBL" id="CP009706">
    <property type="protein sequence ID" value="AIU74153.1"/>
    <property type="molecule type" value="Genomic_DNA"/>
</dbReference>
<dbReference type="InterPro" id="IPR000914">
    <property type="entry name" value="SBP_5_dom"/>
</dbReference>
<dbReference type="Proteomes" id="UP000029986">
    <property type="component" value="Chromosome"/>
</dbReference>
<dbReference type="Pfam" id="PF12793">
    <property type="entry name" value="SgrR_N"/>
    <property type="match status" value="1"/>
</dbReference>
<dbReference type="GO" id="GO:0045892">
    <property type="term" value="P:negative regulation of DNA-templated transcription"/>
    <property type="evidence" value="ECO:0007669"/>
    <property type="project" value="UniProtKB-UniRule"/>
</dbReference>
<name>A0A097R5Z1_HAFAL</name>
<dbReference type="PANTHER" id="PTHR30290">
    <property type="entry name" value="PERIPLASMIC BINDING COMPONENT OF ABC TRANSPORTER"/>
    <property type="match status" value="1"/>
</dbReference>
<evidence type="ECO:0000259" key="8">
    <source>
        <dbReference type="Pfam" id="PF12793"/>
    </source>
</evidence>
<dbReference type="GO" id="GO:0015833">
    <property type="term" value="P:peptide transport"/>
    <property type="evidence" value="ECO:0007669"/>
    <property type="project" value="TreeGrafter"/>
</dbReference>
<evidence type="ECO:0000256" key="1">
    <source>
        <dbReference type="ARBA" id="ARBA00022491"/>
    </source>
</evidence>
<dbReference type="GO" id="GO:1904680">
    <property type="term" value="F:peptide transmembrane transporter activity"/>
    <property type="evidence" value="ECO:0007669"/>
    <property type="project" value="TreeGrafter"/>
</dbReference>
<dbReference type="HOGENOM" id="CLU_017028_12_3_6"/>
<feature type="domain" description="Solute-binding protein family 5" evidence="7">
    <location>
        <begin position="164"/>
        <end position="309"/>
    </location>
</feature>
<keyword evidence="3 6" id="KW-0238">DNA-binding</keyword>
<sequence length="572" mass="66688">MATSRLQHQFIRLWQSFKGQSAETTLGELAETLSCSRRHVRTLLNAMQQQGWLHWQAESGRGKRSRLTFQSTGLQVQQLRAEELLEQDHIEQLVQLVGDRSSVRQMLLSQLGRSFRQGKHILRILYYRPLFNLLPGTPMRRSETHLARQIFSGLTQLNEENGELESDLAHHWQAITPLHWRFYLRPAIRFHHGRELEMIDVIQSLERLRDQPLFSHLKTITSPNPYVIDIHLSTPDAWLPWLLGSVSAMILPHEWQSLPNFTRSPIGTGPYQVVRNTQTQLKIRAYDDYFGFRALIDEVNIWVLPEISEELVHAGVQLQSDDTGKDELESRLEEGCYFMLFDQRSPLTSDPAVREWLCQVMTPIALLNKAGKIHQRYWSPAYGILPRWHHNLLISENKKPEHLTHLTLTVYTKHSEFHAIYLALKPLLAEYGVELTMQEISYSRWHEGDAQSDLWVGSANFYLPLEFSVFSMLYELPLLQHCLSGDLQQDASRWRNNALPMAEWCQRLVQEHQLHPLFHHWLKLHGQHSMRGVRMNTLGWFDFKSAWFSPPELPTDSHVHELTVSTGCEKPR</sequence>
<evidence type="ECO:0000313" key="10">
    <source>
        <dbReference type="Proteomes" id="UP000029986"/>
    </source>
</evidence>
<dbReference type="Gene3D" id="3.40.190.10">
    <property type="entry name" value="Periplasmic binding protein-like II"/>
    <property type="match status" value="1"/>
</dbReference>
<dbReference type="NCBIfam" id="NF010149">
    <property type="entry name" value="PRK13626.1"/>
    <property type="match status" value="1"/>
</dbReference>
<keyword evidence="5 6" id="KW-0804">Transcription</keyword>
<dbReference type="FunFam" id="3.40.190.10:FF:000070">
    <property type="entry name" value="HTH-type transcriptional regulator SgrR"/>
    <property type="match status" value="1"/>
</dbReference>
<dbReference type="CDD" id="cd08507">
    <property type="entry name" value="PBP2_SgrR_like"/>
    <property type="match status" value="1"/>
</dbReference>
<evidence type="ECO:0000259" key="7">
    <source>
        <dbReference type="Pfam" id="PF00496"/>
    </source>
</evidence>
<evidence type="ECO:0000256" key="3">
    <source>
        <dbReference type="ARBA" id="ARBA00023125"/>
    </source>
</evidence>
<dbReference type="GO" id="GO:0003677">
    <property type="term" value="F:DNA binding"/>
    <property type="evidence" value="ECO:0007669"/>
    <property type="project" value="UniProtKB-KW"/>
</dbReference>
<dbReference type="PATRIC" id="fig|1453496.5.peg.3767"/>
<dbReference type="AlphaFoldDB" id="A0A097R5Z1"/>
<gene>
    <name evidence="6" type="primary">sgrR</name>
    <name evidence="9" type="ORF">AT03_18300</name>
</gene>
<evidence type="ECO:0000256" key="2">
    <source>
        <dbReference type="ARBA" id="ARBA00023015"/>
    </source>
</evidence>
<keyword evidence="1 6" id="KW-0678">Repressor</keyword>
<comment type="function">
    <text evidence="6">Activates the small RNA gene sgrS under glucose-phosphate stress conditions as well as yfdZ. Represses its own transcription under both stress and non-stress conditions. Might act as a sensor of the intracellular accumulation of phosphoglucose by binding these molecules in its C-terminal solute-binding domain.</text>
</comment>
<evidence type="ECO:0000256" key="4">
    <source>
        <dbReference type="ARBA" id="ARBA00023159"/>
    </source>
</evidence>